<organism evidence="2 3">
    <name type="scientific">Candidatus Kutchimonas denitrificans</name>
    <dbReference type="NCBI Taxonomy" id="3056748"/>
    <lineage>
        <taxon>Bacteria</taxon>
        <taxon>Pseudomonadati</taxon>
        <taxon>Gemmatimonadota</taxon>
        <taxon>Gemmatimonadia</taxon>
        <taxon>Candidatus Palauibacterales</taxon>
        <taxon>Candidatus Palauibacteraceae</taxon>
        <taxon>Candidatus Kutchimonas</taxon>
    </lineage>
</organism>
<dbReference type="InterPro" id="IPR003830">
    <property type="entry name" value="ComA_synth"/>
</dbReference>
<proteinExistence type="inferred from homology"/>
<dbReference type="PANTHER" id="PTHR48413">
    <property type="match status" value="1"/>
</dbReference>
<accession>A0AAE4ZAB7</accession>
<dbReference type="SUPFAM" id="SSF102110">
    <property type="entry name" value="(2r)-phospho-3-sulfolactate synthase ComA"/>
    <property type="match status" value="1"/>
</dbReference>
<comment type="similarity">
    <text evidence="1">Belongs to the phosphosulfolactate synthase family.</text>
</comment>
<dbReference type="PANTHER" id="PTHR48413:SF1">
    <property type="entry name" value="PROTEIN HEAT-STRESS-ASSOCIATED 32"/>
    <property type="match status" value="1"/>
</dbReference>
<evidence type="ECO:0000313" key="2">
    <source>
        <dbReference type="EMBL" id="NIR76700.1"/>
    </source>
</evidence>
<evidence type="ECO:0000313" key="3">
    <source>
        <dbReference type="Proteomes" id="UP000702544"/>
    </source>
</evidence>
<name>A0AAE4ZAB7_9BACT</name>
<protein>
    <submittedName>
        <fullName evidence="2">Phosphosulfolactate synthase</fullName>
    </submittedName>
</protein>
<reference evidence="2 3" key="1">
    <citation type="submission" date="2020-01" db="EMBL/GenBank/DDBJ databases">
        <title>Genomes assembled from Gulf of Kutch pelagic sediment metagenomes.</title>
        <authorList>
            <person name="Chandrashekar M."/>
            <person name="Mahajan M.S."/>
            <person name="Dave K.J."/>
            <person name="Vatsa P."/>
            <person name="Nathani N.M."/>
        </authorList>
    </citation>
    <scope>NUCLEOTIDE SEQUENCE [LARGE SCALE GENOMIC DNA]</scope>
    <source>
        <strain evidence="2">KS3-K002</strain>
    </source>
</reference>
<dbReference type="AlphaFoldDB" id="A0AAE4ZAB7"/>
<gene>
    <name evidence="2" type="ORF">GWO12_16600</name>
</gene>
<dbReference type="InterPro" id="IPR036112">
    <property type="entry name" value="ComA_synth_sf"/>
</dbReference>
<evidence type="ECO:0000256" key="1">
    <source>
        <dbReference type="ARBA" id="ARBA00010424"/>
    </source>
</evidence>
<dbReference type="InterPro" id="IPR013785">
    <property type="entry name" value="Aldolase_TIM"/>
</dbReference>
<dbReference type="Proteomes" id="UP000702544">
    <property type="component" value="Unassembled WGS sequence"/>
</dbReference>
<sequence>MTDRAFQFLEINDLPQKPRSRGLTEIRGPYYTAIGERYLRDVMETMGAWVDSLKWAGGSFSLMPRDAVKKLNDTAHEFDALVSTGGFMEHVLTRGYAAVDSYIEEAKALGFDIIELSTGFISLPSGDWLNLIERVQKAGLKAKPEIGIQFGAGGDTPAEELESEGTQDVGWAVKQARRFVDAGVYMIMIESEGITENVTSWRTDVPAAFVDELGLEKVMFEAADPPVFQWYIKNYGPEVNLFVDHSQIVELSAIRAGIWGPNDLWGRVHTYRPGD</sequence>
<dbReference type="EMBL" id="JAACAK010000142">
    <property type="protein sequence ID" value="NIR76700.1"/>
    <property type="molecule type" value="Genomic_DNA"/>
</dbReference>
<comment type="caution">
    <text evidence="2">The sequence shown here is derived from an EMBL/GenBank/DDBJ whole genome shotgun (WGS) entry which is preliminary data.</text>
</comment>
<dbReference type="Pfam" id="PF02679">
    <property type="entry name" value="ComA"/>
    <property type="match status" value="1"/>
</dbReference>
<dbReference type="Gene3D" id="3.20.20.70">
    <property type="entry name" value="Aldolase class I"/>
    <property type="match status" value="1"/>
</dbReference>